<comment type="similarity">
    <text evidence="5">Belongs to the SAT4 family.</text>
</comment>
<gene>
    <name evidence="9" type="ORF">CC80DRAFT_542130</name>
</gene>
<dbReference type="Pfam" id="PF20684">
    <property type="entry name" value="Fung_rhodopsin"/>
    <property type="match status" value="1"/>
</dbReference>
<dbReference type="InterPro" id="IPR052337">
    <property type="entry name" value="SAT4-like"/>
</dbReference>
<feature type="transmembrane region" description="Helical" evidence="7">
    <location>
        <begin position="6"/>
        <end position="30"/>
    </location>
</feature>
<reference evidence="9" key="1">
    <citation type="journal article" date="2020" name="Stud. Mycol.">
        <title>101 Dothideomycetes genomes: a test case for predicting lifestyles and emergence of pathogens.</title>
        <authorList>
            <person name="Haridas S."/>
            <person name="Albert R."/>
            <person name="Binder M."/>
            <person name="Bloem J."/>
            <person name="Labutti K."/>
            <person name="Salamov A."/>
            <person name="Andreopoulos B."/>
            <person name="Baker S."/>
            <person name="Barry K."/>
            <person name="Bills G."/>
            <person name="Bluhm B."/>
            <person name="Cannon C."/>
            <person name="Castanera R."/>
            <person name="Culley D."/>
            <person name="Daum C."/>
            <person name="Ezra D."/>
            <person name="Gonzalez J."/>
            <person name="Henrissat B."/>
            <person name="Kuo A."/>
            <person name="Liang C."/>
            <person name="Lipzen A."/>
            <person name="Lutzoni F."/>
            <person name="Magnuson J."/>
            <person name="Mondo S."/>
            <person name="Nolan M."/>
            <person name="Ohm R."/>
            <person name="Pangilinan J."/>
            <person name="Park H.-J."/>
            <person name="Ramirez L."/>
            <person name="Alfaro M."/>
            <person name="Sun H."/>
            <person name="Tritt A."/>
            <person name="Yoshinaga Y."/>
            <person name="Zwiers L.-H."/>
            <person name="Turgeon B."/>
            <person name="Goodwin S."/>
            <person name="Spatafora J."/>
            <person name="Crous P."/>
            <person name="Grigoriev I."/>
        </authorList>
    </citation>
    <scope>NUCLEOTIDE SEQUENCE</scope>
    <source>
        <strain evidence="9">CBS 675.92</strain>
    </source>
</reference>
<dbReference type="AlphaFoldDB" id="A0A6A5UDI8"/>
<accession>A0A6A5UDI8</accession>
<feature type="transmembrane region" description="Helical" evidence="7">
    <location>
        <begin position="94"/>
        <end position="112"/>
    </location>
</feature>
<proteinExistence type="inferred from homology"/>
<keyword evidence="4 7" id="KW-0472">Membrane</keyword>
<organism evidence="9 10">
    <name type="scientific">Byssothecium circinans</name>
    <dbReference type="NCBI Taxonomy" id="147558"/>
    <lineage>
        <taxon>Eukaryota</taxon>
        <taxon>Fungi</taxon>
        <taxon>Dikarya</taxon>
        <taxon>Ascomycota</taxon>
        <taxon>Pezizomycotina</taxon>
        <taxon>Dothideomycetes</taxon>
        <taxon>Pleosporomycetidae</taxon>
        <taxon>Pleosporales</taxon>
        <taxon>Massarineae</taxon>
        <taxon>Massarinaceae</taxon>
        <taxon>Byssothecium</taxon>
    </lineage>
</organism>
<protein>
    <recommendedName>
        <fullName evidence="8">Rhodopsin domain-containing protein</fullName>
    </recommendedName>
</protein>
<feature type="transmembrane region" description="Helical" evidence="7">
    <location>
        <begin position="179"/>
        <end position="203"/>
    </location>
</feature>
<feature type="region of interest" description="Disordered" evidence="6">
    <location>
        <begin position="348"/>
        <end position="387"/>
    </location>
</feature>
<evidence type="ECO:0000256" key="1">
    <source>
        <dbReference type="ARBA" id="ARBA00004141"/>
    </source>
</evidence>
<evidence type="ECO:0000313" key="9">
    <source>
        <dbReference type="EMBL" id="KAF1962981.1"/>
    </source>
</evidence>
<comment type="subcellular location">
    <subcellularLocation>
        <location evidence="1">Membrane</location>
        <topology evidence="1">Multi-pass membrane protein</topology>
    </subcellularLocation>
</comment>
<dbReference type="GO" id="GO:0016020">
    <property type="term" value="C:membrane"/>
    <property type="evidence" value="ECO:0007669"/>
    <property type="project" value="UniProtKB-SubCell"/>
</dbReference>
<keyword evidence="10" id="KW-1185">Reference proteome</keyword>
<evidence type="ECO:0000256" key="6">
    <source>
        <dbReference type="SAM" id="MobiDB-lite"/>
    </source>
</evidence>
<dbReference type="PANTHER" id="PTHR33048:SF160">
    <property type="entry name" value="SAT4 FAMILY MEMBRANE PROTEIN"/>
    <property type="match status" value="1"/>
</dbReference>
<sequence>MVESRQPGALAATCIFPILAGLFVTARTASRYLGRNFGWDDWLTYLALLLLLGQTITIYEYIILSRTGYHAKDIPKKSVDEQVLAVKWSFAVQMFYHPLMGAIRASIIAFLFRVKDPRRYIQVALHIAFFLNIGYTISTSIVNVFQCAPIKYAYLRPQMDQEVDADGKITKHGKCINTLAFIMASCGLSIFLDFIIIPIPTAMVWNLQMRRKTKIAVVAIMSMGWIATVASVARLAVYYRRYTTKDRTWDIGLVSSIAEPSIAIIAACAPALRRLASYFMPQYFTEEITSYTDQTLPQSRSQERNTCNTRYNMANINKEMEGNRMDNEREDQLYTMTGLRVLDSQELLSRDQHGTREGAAGTDVGGDAELQCTPRSRSVKTGISEPPGEVIEAVPEHVLNKR</sequence>
<evidence type="ECO:0000256" key="2">
    <source>
        <dbReference type="ARBA" id="ARBA00022692"/>
    </source>
</evidence>
<evidence type="ECO:0000313" key="10">
    <source>
        <dbReference type="Proteomes" id="UP000800035"/>
    </source>
</evidence>
<keyword evidence="3 7" id="KW-1133">Transmembrane helix</keyword>
<evidence type="ECO:0000256" key="4">
    <source>
        <dbReference type="ARBA" id="ARBA00023136"/>
    </source>
</evidence>
<dbReference type="InterPro" id="IPR049326">
    <property type="entry name" value="Rhodopsin_dom_fungi"/>
</dbReference>
<evidence type="ECO:0000256" key="7">
    <source>
        <dbReference type="SAM" id="Phobius"/>
    </source>
</evidence>
<dbReference type="OrthoDB" id="5283415at2759"/>
<feature type="domain" description="Rhodopsin" evidence="8">
    <location>
        <begin position="26"/>
        <end position="276"/>
    </location>
</feature>
<dbReference type="PANTHER" id="PTHR33048">
    <property type="entry name" value="PTH11-LIKE INTEGRAL MEMBRANE PROTEIN (AFU_ORTHOLOGUE AFUA_5G11245)"/>
    <property type="match status" value="1"/>
</dbReference>
<evidence type="ECO:0000256" key="3">
    <source>
        <dbReference type="ARBA" id="ARBA00022989"/>
    </source>
</evidence>
<dbReference type="Proteomes" id="UP000800035">
    <property type="component" value="Unassembled WGS sequence"/>
</dbReference>
<evidence type="ECO:0000256" key="5">
    <source>
        <dbReference type="ARBA" id="ARBA00038359"/>
    </source>
</evidence>
<name>A0A6A5UDI8_9PLEO</name>
<feature type="transmembrane region" description="Helical" evidence="7">
    <location>
        <begin position="124"/>
        <end position="145"/>
    </location>
</feature>
<feature type="transmembrane region" description="Helical" evidence="7">
    <location>
        <begin position="251"/>
        <end position="272"/>
    </location>
</feature>
<keyword evidence="2 7" id="KW-0812">Transmembrane</keyword>
<evidence type="ECO:0000259" key="8">
    <source>
        <dbReference type="Pfam" id="PF20684"/>
    </source>
</evidence>
<feature type="transmembrane region" description="Helical" evidence="7">
    <location>
        <begin position="42"/>
        <end position="64"/>
    </location>
</feature>
<feature type="transmembrane region" description="Helical" evidence="7">
    <location>
        <begin position="215"/>
        <end position="239"/>
    </location>
</feature>
<dbReference type="EMBL" id="ML976978">
    <property type="protein sequence ID" value="KAF1962981.1"/>
    <property type="molecule type" value="Genomic_DNA"/>
</dbReference>